<dbReference type="Gene3D" id="1.10.506.10">
    <property type="entry name" value="GTPase Activation - p120gap, domain 1"/>
    <property type="match status" value="1"/>
</dbReference>
<protein>
    <submittedName>
        <fullName evidence="4">Uncharacterized protein</fullName>
    </submittedName>
</protein>
<dbReference type="InterPro" id="IPR011993">
    <property type="entry name" value="PH-like_dom_sf"/>
</dbReference>
<dbReference type="InterPro" id="IPR039360">
    <property type="entry name" value="Ras_GTPase"/>
</dbReference>
<proteinExistence type="predicted"/>
<keyword evidence="5" id="KW-1185">Reference proteome</keyword>
<evidence type="ECO:0000256" key="1">
    <source>
        <dbReference type="ARBA" id="ARBA00022468"/>
    </source>
</evidence>
<dbReference type="Gene3D" id="2.30.29.30">
    <property type="entry name" value="Pleckstrin-homology domain (PH domain)/Phosphotyrosine-binding domain (PTB)"/>
    <property type="match status" value="1"/>
</dbReference>
<dbReference type="InterPro" id="IPR001849">
    <property type="entry name" value="PH_domain"/>
</dbReference>
<evidence type="ECO:0000313" key="4">
    <source>
        <dbReference type="EMBL" id="CAG9538576.1"/>
    </source>
</evidence>
<dbReference type="InterPro" id="IPR023152">
    <property type="entry name" value="RasGAP_CS"/>
</dbReference>
<organism evidence="4 5">
    <name type="scientific">Cercopithifilaria johnstoni</name>
    <dbReference type="NCBI Taxonomy" id="2874296"/>
    <lineage>
        <taxon>Eukaryota</taxon>
        <taxon>Metazoa</taxon>
        <taxon>Ecdysozoa</taxon>
        <taxon>Nematoda</taxon>
        <taxon>Chromadorea</taxon>
        <taxon>Rhabditida</taxon>
        <taxon>Spirurina</taxon>
        <taxon>Spiruromorpha</taxon>
        <taxon>Filarioidea</taxon>
        <taxon>Onchocercidae</taxon>
        <taxon>Cercopithifilaria</taxon>
    </lineage>
</organism>
<dbReference type="GO" id="GO:0005096">
    <property type="term" value="F:GTPase activator activity"/>
    <property type="evidence" value="ECO:0007669"/>
    <property type="project" value="UniProtKB-KW"/>
</dbReference>
<dbReference type="InterPro" id="IPR001936">
    <property type="entry name" value="RasGAP_dom"/>
</dbReference>
<dbReference type="SUPFAM" id="SSF50729">
    <property type="entry name" value="PH domain-like"/>
    <property type="match status" value="1"/>
</dbReference>
<dbReference type="InterPro" id="IPR008936">
    <property type="entry name" value="Rho_GTPase_activation_prot"/>
</dbReference>
<dbReference type="Proteomes" id="UP000746747">
    <property type="component" value="Unassembled WGS sequence"/>
</dbReference>
<evidence type="ECO:0000313" key="5">
    <source>
        <dbReference type="Proteomes" id="UP000746747"/>
    </source>
</evidence>
<dbReference type="PANTHER" id="PTHR10194:SF148">
    <property type="entry name" value="GTPASE-ACTIVATING PROTEIN"/>
    <property type="match status" value="1"/>
</dbReference>
<dbReference type="Pfam" id="PF00169">
    <property type="entry name" value="PH"/>
    <property type="match status" value="1"/>
</dbReference>
<dbReference type="CDD" id="cd05128">
    <property type="entry name" value="RasGAP_GAP1_like"/>
    <property type="match status" value="1"/>
</dbReference>
<sequence length="581" mass="67223">MCCIVLKSIKYYLKPRMTGDENDDGINGGANDILATENQNPSNGYQQLGELRLRLFYTAEHVLPLEFYKPLQMNLVKSLTLQPFYASPVGILEYLPSVDLLAIARSLMKIFVQAELIRPLLRVLCADDILKCQDVNTLFRSQSLATKIIHEQMKFFGHHYLVISIKPVVDMIYCERKCCEIDPMKLKQGDSLESNKLNLMVYGEIAFSRVVDSSHRCPLVLREMFSDLRELAAQNFPGREDIQRLVLSSFIIMRFFAAALMNPKSFGLKRDQPEGVVCRTLVLLSKILQRLSNCVVSANSLTEKEPWLSAVLGRFTDEQHRLAMLKFLNTISMTENATDVNCENLSVVRDGFFIERKIREKRRILRNLVNQKRRYVVLTENEICWQKTKADREPKGRMRLQEVNQIEPVVNAKNVFRIASPDCEIQFQAPSTVEMNEWIVQIQKQRKRQLMIAFESNDVYEIDVERELEAIHAILYENAEILKQWKNILEGTEIPAGHSCIPTALQDQLRNDENPEQAKQLFYNSLQEILHSTILIEKSHDEIVNRFIKQIRYGKGTRELPIGDDNYLLLKSRFRKSNNET</sequence>
<dbReference type="PROSITE" id="PS00509">
    <property type="entry name" value="RAS_GTPASE_ACTIV_1"/>
    <property type="match status" value="1"/>
</dbReference>
<dbReference type="SMART" id="SM00233">
    <property type="entry name" value="PH"/>
    <property type="match status" value="1"/>
</dbReference>
<dbReference type="OrthoDB" id="1562946at2759"/>
<dbReference type="PANTHER" id="PTHR10194">
    <property type="entry name" value="RAS GTPASE-ACTIVATING PROTEINS"/>
    <property type="match status" value="1"/>
</dbReference>
<dbReference type="EMBL" id="CAKAEH010001675">
    <property type="protein sequence ID" value="CAG9538576.1"/>
    <property type="molecule type" value="Genomic_DNA"/>
</dbReference>
<comment type="caution">
    <text evidence="4">The sequence shown here is derived from an EMBL/GenBank/DDBJ whole genome shotgun (WGS) entry which is preliminary data.</text>
</comment>
<dbReference type="PROSITE" id="PS50003">
    <property type="entry name" value="PH_DOMAIN"/>
    <property type="match status" value="1"/>
</dbReference>
<reference evidence="4" key="1">
    <citation type="submission" date="2021-09" db="EMBL/GenBank/DDBJ databases">
        <authorList>
            <consortium name="Pathogen Informatics"/>
        </authorList>
    </citation>
    <scope>NUCLEOTIDE SEQUENCE</scope>
</reference>
<dbReference type="Pfam" id="PF00616">
    <property type="entry name" value="RasGAP"/>
    <property type="match status" value="1"/>
</dbReference>
<dbReference type="SUPFAM" id="SSF48350">
    <property type="entry name" value="GTPase activation domain, GAP"/>
    <property type="match status" value="1"/>
</dbReference>
<feature type="domain" description="PH" evidence="2">
    <location>
        <begin position="346"/>
        <end position="447"/>
    </location>
</feature>
<name>A0A8J2Q6C3_9BILA</name>
<gene>
    <name evidence="4" type="ORF">CJOHNSTONI_LOCUS8272</name>
</gene>
<accession>A0A8J2Q6C3</accession>
<feature type="domain" description="Ras-GAP" evidence="3">
    <location>
        <begin position="99"/>
        <end position="293"/>
    </location>
</feature>
<dbReference type="AlphaFoldDB" id="A0A8J2Q6C3"/>
<evidence type="ECO:0000259" key="3">
    <source>
        <dbReference type="PROSITE" id="PS50018"/>
    </source>
</evidence>
<dbReference type="SMART" id="SM00323">
    <property type="entry name" value="RasGAP"/>
    <property type="match status" value="1"/>
</dbReference>
<evidence type="ECO:0000259" key="2">
    <source>
        <dbReference type="PROSITE" id="PS50003"/>
    </source>
</evidence>
<dbReference type="PROSITE" id="PS50018">
    <property type="entry name" value="RAS_GTPASE_ACTIV_2"/>
    <property type="match status" value="1"/>
</dbReference>
<keyword evidence="1" id="KW-0343">GTPase activation</keyword>